<keyword evidence="1" id="KW-0812">Transmembrane</keyword>
<feature type="non-terminal residue" evidence="2">
    <location>
        <position position="1"/>
    </location>
</feature>
<reference evidence="2" key="1">
    <citation type="submission" date="2021-06" db="EMBL/GenBank/DDBJ databases">
        <authorList>
            <person name="Hodson N. C."/>
            <person name="Mongue J. A."/>
            <person name="Jaron S. K."/>
        </authorList>
    </citation>
    <scope>NUCLEOTIDE SEQUENCE</scope>
</reference>
<keyword evidence="1" id="KW-0472">Membrane</keyword>
<proteinExistence type="predicted"/>
<dbReference type="Proteomes" id="UP000708208">
    <property type="component" value="Unassembled WGS sequence"/>
</dbReference>
<organism evidence="2 3">
    <name type="scientific">Allacma fusca</name>
    <dbReference type="NCBI Taxonomy" id="39272"/>
    <lineage>
        <taxon>Eukaryota</taxon>
        <taxon>Metazoa</taxon>
        <taxon>Ecdysozoa</taxon>
        <taxon>Arthropoda</taxon>
        <taxon>Hexapoda</taxon>
        <taxon>Collembola</taxon>
        <taxon>Symphypleona</taxon>
        <taxon>Sminthuridae</taxon>
        <taxon>Allacma</taxon>
    </lineage>
</organism>
<evidence type="ECO:0000313" key="2">
    <source>
        <dbReference type="EMBL" id="CAG7829664.1"/>
    </source>
</evidence>
<gene>
    <name evidence="2" type="ORF">AFUS01_LOCUS39517</name>
</gene>
<feature type="transmembrane region" description="Helical" evidence="1">
    <location>
        <begin position="442"/>
        <end position="464"/>
    </location>
</feature>
<feature type="non-terminal residue" evidence="2">
    <location>
        <position position="588"/>
    </location>
</feature>
<keyword evidence="3" id="KW-1185">Reference proteome</keyword>
<dbReference type="EMBL" id="CAJVCH010552443">
    <property type="protein sequence ID" value="CAG7829664.1"/>
    <property type="molecule type" value="Genomic_DNA"/>
</dbReference>
<keyword evidence="1" id="KW-1133">Transmembrane helix</keyword>
<dbReference type="AlphaFoldDB" id="A0A8J2PQN1"/>
<comment type="caution">
    <text evidence="2">The sequence shown here is derived from an EMBL/GenBank/DDBJ whole genome shotgun (WGS) entry which is preliminary data.</text>
</comment>
<name>A0A8J2PQN1_9HEXA</name>
<accession>A0A8J2PQN1</accession>
<protein>
    <submittedName>
        <fullName evidence="2">Uncharacterized protein</fullName>
    </submittedName>
</protein>
<sequence>LDVFSFVIGSLVATAIDNNNRTTVPTGTPTGPDAGVKDPYLLQNSSIICNNSDDNVEPEFIYISPTVIKCISQKHIYWNVLFHPGPAPNGFGSIPYQIESEYKRCVGTNQIEQKASKETYFESTLEFKTDLADSKVEVITLRRFRCFSKWLNKTLAATWVSYVKPNGTVNLTEGRKEKNVQGITRQGKQMWTPANYPSEFEDCIDVIQLVSNVSRNKHACFDNTNNKSNSSPVQYLKCTSWSNCQQLVRHVFQGNRICQERSDPPDCDTNPRFCEDLRNSTDSGIIFCKEGNGRVRILPFLKTVDTEDEPQSLNLITDVARFERRTVRLTVCSNLTTFSCQHKFAFRCKALKFLAVKGFEWINEYKKPRNFSAACQLEREDTDEYYIEKCSYEIPPGYSNASIDVECKVYFQSGRIVSNFPEQTYTPIPRNANPHKQTSKEVLIGAAVGITVSLVFLVPILIYCSCKIRRQKKKLYFPADEADKFVKGSKMTNDLGPSEAQSAIVLPYDVSLEIQRENIKIEPTILGKGAFGANTERIRKQDVYLIFEFCQNGNVLEFIRKKREQFVDQLSYREDSETHVFDKIDNTV</sequence>
<evidence type="ECO:0000256" key="1">
    <source>
        <dbReference type="SAM" id="Phobius"/>
    </source>
</evidence>
<evidence type="ECO:0000313" key="3">
    <source>
        <dbReference type="Proteomes" id="UP000708208"/>
    </source>
</evidence>